<evidence type="ECO:0000259" key="9">
    <source>
        <dbReference type="PROSITE" id="PS50922"/>
    </source>
</evidence>
<feature type="transmembrane region" description="Helical" evidence="8">
    <location>
        <begin position="125"/>
        <end position="148"/>
    </location>
</feature>
<feature type="transmembrane region" description="Helical" evidence="8">
    <location>
        <begin position="381"/>
        <end position="404"/>
    </location>
</feature>
<sequence>MDLSPPEKQLQPSLNCDPHTPPPQKMTQIEDMTVCGNGSAKRRKRAPRSDRPVVPDSLWEMLRKGIVQHQLGLSINIMLLVGLLYLSFPSLREKMSAFFGLSYSKTGATTGAGVAGMYGQGLNDLYLVGTFIVLFTGLRAGSLDYILLPLAGWCGIAKKKDRIRFGEQSYMMLYYIIYWTWGMVLFVRNTPSSVNGLESLLISLWTGFPQLAIGPGMKLYYLSQFAFWIQQVAVIHLEEPRKDHWQMLSHHVITIALLAGSYPYRQWRVGNAILVCMDLVDFIFPAAKILKYLQWQTACDVAFVAFVLSWLGSRHIAYNAICWSIWAHVDGVTMAYGTYDVRTGNMVSTDGGKNLLDNLLQPILHPHAATVGFNSRIRWTFLGLLLALQGITIGWFVMIVRVVIRVLRGEGADDSRSEAEDNDEDLDVMDEEADDEEVGLADVPPEQPSSPSLDIKTLAQSHAEKEAPRYIEIEASTNDAVPITFSTSTTQKKVRKSKGISSGLNLGEHKEILNRIGCLSDEQLAREREMRADSPAVSGARQR</sequence>
<evidence type="ECO:0000256" key="7">
    <source>
        <dbReference type="SAM" id="MobiDB-lite"/>
    </source>
</evidence>
<proteinExistence type="inferred from homology"/>
<evidence type="ECO:0000256" key="1">
    <source>
        <dbReference type="ARBA" id="ARBA00004141"/>
    </source>
</evidence>
<evidence type="ECO:0000256" key="4">
    <source>
        <dbReference type="ARBA" id="ARBA00022989"/>
    </source>
</evidence>
<comment type="subcellular location">
    <subcellularLocation>
        <location evidence="1">Membrane</location>
        <topology evidence="1">Multi-pass membrane protein</topology>
    </subcellularLocation>
</comment>
<protein>
    <recommendedName>
        <fullName evidence="9">TLC domain-containing protein</fullName>
    </recommendedName>
</protein>
<evidence type="ECO:0000313" key="10">
    <source>
        <dbReference type="EMBL" id="KAK5109134.1"/>
    </source>
</evidence>
<dbReference type="PANTHER" id="PTHR12560">
    <property type="entry name" value="LONGEVITY ASSURANCE FACTOR 1 LAG1"/>
    <property type="match status" value="1"/>
</dbReference>
<evidence type="ECO:0000256" key="8">
    <source>
        <dbReference type="SAM" id="Phobius"/>
    </source>
</evidence>
<feature type="transmembrane region" description="Helical" evidence="8">
    <location>
        <begin position="71"/>
        <end position="88"/>
    </location>
</feature>
<keyword evidence="5 6" id="KW-0472">Membrane</keyword>
<feature type="compositionally biased region" description="Acidic residues" evidence="7">
    <location>
        <begin position="420"/>
        <end position="439"/>
    </location>
</feature>
<accession>A0AAN7TBV4</accession>
<organism evidence="10 11">
    <name type="scientific">Meristemomyces frigidus</name>
    <dbReference type="NCBI Taxonomy" id="1508187"/>
    <lineage>
        <taxon>Eukaryota</taxon>
        <taxon>Fungi</taxon>
        <taxon>Dikarya</taxon>
        <taxon>Ascomycota</taxon>
        <taxon>Pezizomycotina</taxon>
        <taxon>Dothideomycetes</taxon>
        <taxon>Dothideomycetidae</taxon>
        <taxon>Mycosphaerellales</taxon>
        <taxon>Teratosphaeriaceae</taxon>
        <taxon>Meristemomyces</taxon>
    </lineage>
</organism>
<feature type="region of interest" description="Disordered" evidence="7">
    <location>
        <begin position="1"/>
        <end position="29"/>
    </location>
</feature>
<dbReference type="InterPro" id="IPR006634">
    <property type="entry name" value="TLC-dom"/>
</dbReference>
<comment type="similarity">
    <text evidence="2">Belongs to the sphingosine N-acyltransferase family.</text>
</comment>
<dbReference type="Pfam" id="PF03798">
    <property type="entry name" value="TRAM_LAG1_CLN8"/>
    <property type="match status" value="1"/>
</dbReference>
<dbReference type="GO" id="GO:0016020">
    <property type="term" value="C:membrane"/>
    <property type="evidence" value="ECO:0007669"/>
    <property type="project" value="UniProtKB-SubCell"/>
</dbReference>
<feature type="domain" description="TLC" evidence="9">
    <location>
        <begin position="160"/>
        <end position="408"/>
    </location>
</feature>
<dbReference type="GO" id="GO:0046513">
    <property type="term" value="P:ceramide biosynthetic process"/>
    <property type="evidence" value="ECO:0007669"/>
    <property type="project" value="InterPro"/>
</dbReference>
<keyword evidence="4 8" id="KW-1133">Transmembrane helix</keyword>
<evidence type="ECO:0000256" key="2">
    <source>
        <dbReference type="ARBA" id="ARBA00009808"/>
    </source>
</evidence>
<evidence type="ECO:0000256" key="3">
    <source>
        <dbReference type="ARBA" id="ARBA00022692"/>
    </source>
</evidence>
<dbReference type="PANTHER" id="PTHR12560:SF0">
    <property type="entry name" value="LD18904P"/>
    <property type="match status" value="1"/>
</dbReference>
<name>A0AAN7TBV4_9PEZI</name>
<evidence type="ECO:0000256" key="6">
    <source>
        <dbReference type="PROSITE-ProRule" id="PRU00205"/>
    </source>
</evidence>
<keyword evidence="3 6" id="KW-0812">Transmembrane</keyword>
<dbReference type="Proteomes" id="UP001310890">
    <property type="component" value="Unassembled WGS sequence"/>
</dbReference>
<feature type="region of interest" description="Disordered" evidence="7">
    <location>
        <begin position="413"/>
        <end position="452"/>
    </location>
</feature>
<dbReference type="GO" id="GO:0050291">
    <property type="term" value="F:sphingosine N-acyltransferase activity"/>
    <property type="evidence" value="ECO:0007669"/>
    <property type="project" value="InterPro"/>
</dbReference>
<reference evidence="10" key="1">
    <citation type="submission" date="2023-08" db="EMBL/GenBank/DDBJ databases">
        <title>Black Yeasts Isolated from many extreme environments.</title>
        <authorList>
            <person name="Coleine C."/>
            <person name="Stajich J.E."/>
            <person name="Selbmann L."/>
        </authorList>
    </citation>
    <scope>NUCLEOTIDE SEQUENCE</scope>
    <source>
        <strain evidence="10">CCFEE 5401</strain>
    </source>
</reference>
<evidence type="ECO:0000256" key="5">
    <source>
        <dbReference type="ARBA" id="ARBA00023136"/>
    </source>
</evidence>
<dbReference type="InterPro" id="IPR016439">
    <property type="entry name" value="Lag1/Lac1-like"/>
</dbReference>
<feature type="transmembrane region" description="Helical" evidence="8">
    <location>
        <begin position="169"/>
        <end position="187"/>
    </location>
</feature>
<dbReference type="AlphaFoldDB" id="A0AAN7TBV4"/>
<dbReference type="PROSITE" id="PS50922">
    <property type="entry name" value="TLC"/>
    <property type="match status" value="1"/>
</dbReference>
<dbReference type="SMART" id="SM00724">
    <property type="entry name" value="TLC"/>
    <property type="match status" value="1"/>
</dbReference>
<comment type="caution">
    <text evidence="10">The sequence shown here is derived from an EMBL/GenBank/DDBJ whole genome shotgun (WGS) entry which is preliminary data.</text>
</comment>
<evidence type="ECO:0000313" key="11">
    <source>
        <dbReference type="Proteomes" id="UP001310890"/>
    </source>
</evidence>
<gene>
    <name evidence="10" type="ORF">LTR62_007496</name>
</gene>
<dbReference type="EMBL" id="JAVRRL010000070">
    <property type="protein sequence ID" value="KAK5109134.1"/>
    <property type="molecule type" value="Genomic_DNA"/>
</dbReference>